<keyword evidence="7 9" id="KW-0472">Membrane</keyword>
<dbReference type="EMBL" id="SJST01000003">
    <property type="protein sequence ID" value="TCD14210.1"/>
    <property type="molecule type" value="Genomic_DNA"/>
</dbReference>
<evidence type="ECO:0000256" key="5">
    <source>
        <dbReference type="ARBA" id="ARBA00022692"/>
    </source>
</evidence>
<keyword evidence="2 9" id="KW-0813">Transport</keyword>
<sequence>MRRAAQIVGEILTWIVIVLMITLTTVVVVAVIYRKLGASLSWYDEIASVLLAWVTYYGAALAALKRSHIGFDDVLLALPRKARAVAVVFSEIFVIGFFTLLAWAGLKVLGILEGETLVSLTWVPVSVTQSIIPIGAILFIIAELLSLPDYWRDVLAGRSVEHAVMAHGETPEKDQT</sequence>
<dbReference type="PANTHER" id="PTHR35011">
    <property type="entry name" value="2,3-DIKETO-L-GULONATE TRAP TRANSPORTER SMALL PERMEASE PROTEIN YIAM"/>
    <property type="match status" value="1"/>
</dbReference>
<dbReference type="GO" id="GO:0015740">
    <property type="term" value="P:C4-dicarboxylate transport"/>
    <property type="evidence" value="ECO:0007669"/>
    <property type="project" value="TreeGrafter"/>
</dbReference>
<feature type="domain" description="Tripartite ATP-independent periplasmic transporters DctQ component" evidence="10">
    <location>
        <begin position="24"/>
        <end position="147"/>
    </location>
</feature>
<gene>
    <name evidence="11" type="ORF">E0D97_09005</name>
</gene>
<accession>A0A4R0PAD8</accession>
<keyword evidence="4 9" id="KW-0997">Cell inner membrane</keyword>
<dbReference type="GO" id="GO:0005886">
    <property type="term" value="C:plasma membrane"/>
    <property type="evidence" value="ECO:0007669"/>
    <property type="project" value="UniProtKB-SubCell"/>
</dbReference>
<evidence type="ECO:0000313" key="12">
    <source>
        <dbReference type="Proteomes" id="UP000291301"/>
    </source>
</evidence>
<feature type="transmembrane region" description="Helical" evidence="9">
    <location>
        <begin position="126"/>
        <end position="145"/>
    </location>
</feature>
<dbReference type="InterPro" id="IPR007387">
    <property type="entry name" value="TRAP_DctQ"/>
</dbReference>
<dbReference type="Pfam" id="PF04290">
    <property type="entry name" value="DctQ"/>
    <property type="match status" value="1"/>
</dbReference>
<keyword evidence="12" id="KW-1185">Reference proteome</keyword>
<evidence type="ECO:0000256" key="8">
    <source>
        <dbReference type="ARBA" id="ARBA00038436"/>
    </source>
</evidence>
<dbReference type="AlphaFoldDB" id="A0A4R0PAD8"/>
<comment type="function">
    <text evidence="9">Part of the tripartite ATP-independent periplasmic (TRAP) transport system.</text>
</comment>
<name>A0A4R0PAD8_9HYPH</name>
<dbReference type="PANTHER" id="PTHR35011:SF2">
    <property type="entry name" value="2,3-DIKETO-L-GULONATE TRAP TRANSPORTER SMALL PERMEASE PROTEIN YIAM"/>
    <property type="match status" value="1"/>
</dbReference>
<feature type="transmembrane region" description="Helical" evidence="9">
    <location>
        <begin position="84"/>
        <end position="106"/>
    </location>
</feature>
<evidence type="ECO:0000256" key="9">
    <source>
        <dbReference type="RuleBase" id="RU369079"/>
    </source>
</evidence>
<feature type="transmembrane region" description="Helical" evidence="9">
    <location>
        <begin position="46"/>
        <end position="64"/>
    </location>
</feature>
<evidence type="ECO:0000256" key="1">
    <source>
        <dbReference type="ARBA" id="ARBA00004429"/>
    </source>
</evidence>
<comment type="caution">
    <text evidence="11">The sequence shown here is derived from an EMBL/GenBank/DDBJ whole genome shotgun (WGS) entry which is preliminary data.</text>
</comment>
<evidence type="ECO:0000256" key="6">
    <source>
        <dbReference type="ARBA" id="ARBA00022989"/>
    </source>
</evidence>
<evidence type="ECO:0000259" key="10">
    <source>
        <dbReference type="Pfam" id="PF04290"/>
    </source>
</evidence>
<evidence type="ECO:0000256" key="7">
    <source>
        <dbReference type="ARBA" id="ARBA00023136"/>
    </source>
</evidence>
<organism evidence="11 12">
    <name type="scientific">Oricola cellulosilytica</name>
    <dbReference type="NCBI Taxonomy" id="1429082"/>
    <lineage>
        <taxon>Bacteria</taxon>
        <taxon>Pseudomonadati</taxon>
        <taxon>Pseudomonadota</taxon>
        <taxon>Alphaproteobacteria</taxon>
        <taxon>Hyphomicrobiales</taxon>
        <taxon>Ahrensiaceae</taxon>
        <taxon>Oricola</taxon>
    </lineage>
</organism>
<reference evidence="11 12" key="1">
    <citation type="journal article" date="2015" name="Antonie Van Leeuwenhoek">
        <title>Oricola cellulosilytica gen. nov., sp. nov., a cellulose-degrading bacterium of the family Phyllobacteriaceae isolated from surface seashore water, and emended descriptions of Mesorhizobium loti and Phyllobacterium myrsinacearum.</title>
        <authorList>
            <person name="Hameed A."/>
            <person name="Shahina M."/>
            <person name="Lai W.A."/>
            <person name="Lin S.Y."/>
            <person name="Young L.S."/>
            <person name="Liu Y.C."/>
            <person name="Hsu Y.H."/>
            <person name="Young C.C."/>
        </authorList>
    </citation>
    <scope>NUCLEOTIDE SEQUENCE [LARGE SCALE GENOMIC DNA]</scope>
    <source>
        <strain evidence="11 12">KCTC 52183</strain>
    </source>
</reference>
<feature type="transmembrane region" description="Helical" evidence="9">
    <location>
        <begin position="12"/>
        <end position="34"/>
    </location>
</feature>
<dbReference type="Proteomes" id="UP000291301">
    <property type="component" value="Unassembled WGS sequence"/>
</dbReference>
<evidence type="ECO:0000256" key="2">
    <source>
        <dbReference type="ARBA" id="ARBA00022448"/>
    </source>
</evidence>
<protein>
    <recommendedName>
        <fullName evidence="9">TRAP transporter small permease protein</fullName>
    </recommendedName>
</protein>
<evidence type="ECO:0000256" key="3">
    <source>
        <dbReference type="ARBA" id="ARBA00022475"/>
    </source>
</evidence>
<comment type="similarity">
    <text evidence="8 9">Belongs to the TRAP transporter small permease family.</text>
</comment>
<dbReference type="GO" id="GO:0022857">
    <property type="term" value="F:transmembrane transporter activity"/>
    <property type="evidence" value="ECO:0007669"/>
    <property type="project" value="UniProtKB-UniRule"/>
</dbReference>
<proteinExistence type="inferred from homology"/>
<evidence type="ECO:0000313" key="11">
    <source>
        <dbReference type="EMBL" id="TCD14210.1"/>
    </source>
</evidence>
<comment type="subunit">
    <text evidence="9">The complex comprises the extracytoplasmic solute receptor protein and the two transmembrane proteins.</text>
</comment>
<keyword evidence="5 9" id="KW-0812">Transmembrane</keyword>
<dbReference type="RefSeq" id="WP_131568012.1">
    <property type="nucleotide sequence ID" value="NZ_JAINFK010000002.1"/>
</dbReference>
<comment type="subcellular location">
    <subcellularLocation>
        <location evidence="1 9">Cell inner membrane</location>
        <topology evidence="1 9">Multi-pass membrane protein</topology>
    </subcellularLocation>
</comment>
<dbReference type="OrthoDB" id="5801785at2"/>
<keyword evidence="3" id="KW-1003">Cell membrane</keyword>
<evidence type="ECO:0000256" key="4">
    <source>
        <dbReference type="ARBA" id="ARBA00022519"/>
    </source>
</evidence>
<keyword evidence="6 9" id="KW-1133">Transmembrane helix</keyword>
<dbReference type="InterPro" id="IPR055348">
    <property type="entry name" value="DctQ"/>
</dbReference>